<name>A0A2U1LP84_ARTAN</name>
<protein>
    <submittedName>
        <fullName evidence="1">Uncharacterized protein</fullName>
    </submittedName>
</protein>
<proteinExistence type="predicted"/>
<gene>
    <name evidence="1" type="ORF">CTI12_AA469550</name>
</gene>
<evidence type="ECO:0000313" key="2">
    <source>
        <dbReference type="Proteomes" id="UP000245207"/>
    </source>
</evidence>
<dbReference type="AlphaFoldDB" id="A0A2U1LP84"/>
<keyword evidence="2" id="KW-1185">Reference proteome</keyword>
<organism evidence="1 2">
    <name type="scientific">Artemisia annua</name>
    <name type="common">Sweet wormwood</name>
    <dbReference type="NCBI Taxonomy" id="35608"/>
    <lineage>
        <taxon>Eukaryota</taxon>
        <taxon>Viridiplantae</taxon>
        <taxon>Streptophyta</taxon>
        <taxon>Embryophyta</taxon>
        <taxon>Tracheophyta</taxon>
        <taxon>Spermatophyta</taxon>
        <taxon>Magnoliopsida</taxon>
        <taxon>eudicotyledons</taxon>
        <taxon>Gunneridae</taxon>
        <taxon>Pentapetalae</taxon>
        <taxon>asterids</taxon>
        <taxon>campanulids</taxon>
        <taxon>Asterales</taxon>
        <taxon>Asteraceae</taxon>
        <taxon>Asteroideae</taxon>
        <taxon>Anthemideae</taxon>
        <taxon>Artemisiinae</taxon>
        <taxon>Artemisia</taxon>
    </lineage>
</organism>
<reference evidence="1 2" key="1">
    <citation type="journal article" date="2018" name="Mol. Plant">
        <title>The genome of Artemisia annua provides insight into the evolution of Asteraceae family and artemisinin biosynthesis.</title>
        <authorList>
            <person name="Shen Q."/>
            <person name="Zhang L."/>
            <person name="Liao Z."/>
            <person name="Wang S."/>
            <person name="Yan T."/>
            <person name="Shi P."/>
            <person name="Liu M."/>
            <person name="Fu X."/>
            <person name="Pan Q."/>
            <person name="Wang Y."/>
            <person name="Lv Z."/>
            <person name="Lu X."/>
            <person name="Zhang F."/>
            <person name="Jiang W."/>
            <person name="Ma Y."/>
            <person name="Chen M."/>
            <person name="Hao X."/>
            <person name="Li L."/>
            <person name="Tang Y."/>
            <person name="Lv G."/>
            <person name="Zhou Y."/>
            <person name="Sun X."/>
            <person name="Brodelius P.E."/>
            <person name="Rose J.K.C."/>
            <person name="Tang K."/>
        </authorList>
    </citation>
    <scope>NUCLEOTIDE SEQUENCE [LARGE SCALE GENOMIC DNA]</scope>
    <source>
        <strain evidence="2">cv. Huhao1</strain>
        <tissue evidence="1">Leaf</tissue>
    </source>
</reference>
<dbReference type="Proteomes" id="UP000245207">
    <property type="component" value="Unassembled WGS sequence"/>
</dbReference>
<dbReference type="EMBL" id="PKPP01008398">
    <property type="protein sequence ID" value="PWA50801.1"/>
    <property type="molecule type" value="Genomic_DNA"/>
</dbReference>
<evidence type="ECO:0000313" key="1">
    <source>
        <dbReference type="EMBL" id="PWA50801.1"/>
    </source>
</evidence>
<comment type="caution">
    <text evidence="1">The sequence shown here is derived from an EMBL/GenBank/DDBJ whole genome shotgun (WGS) entry which is preliminary data.</text>
</comment>
<sequence>MIKTCRILRALISTPPLNPHRQLHRRRTVICTVIAPPSNHHLNPHRTAVEPPPVPSSHRLRAVTCTGTCFDCNRSSTDRSCDYDQMMILRAGDDDTVASGWLLISSS</sequence>
<accession>A0A2U1LP84</accession>